<evidence type="ECO:0000256" key="3">
    <source>
        <dbReference type="ARBA" id="ARBA00022989"/>
    </source>
</evidence>
<feature type="transmembrane region" description="Helical" evidence="6">
    <location>
        <begin position="130"/>
        <end position="150"/>
    </location>
</feature>
<name>A0A9N9L997_9HELO</name>
<feature type="transmembrane region" description="Helical" evidence="6">
    <location>
        <begin position="243"/>
        <end position="264"/>
    </location>
</feature>
<sequence length="480" mass="53491">MFVLRFCACPHFNRQACIGRFVTVWCSSTSNHWSKFLVGSSPAHLSYGTGASRLGAHRLPVCLFSHFLLPSYTHHASLAKILSYLLVQFSFFPHGVGDTAEKMQIPPDSVIQSWPKPNTVNPETRGNAKLILNIVLYSILFCFMSIRIFTRTYLRKIFGADDILILLAMIPTTAFFIISIIADTKLYWTLHSYDIPASKIPNGLKMVLVTELIFGLACTLTKLSMLMLVRRMLKSASSLWRRITLLAIAIVATQGTIFCFTVIFQCRPPQNYWKVTIEKDPNCIDDTASLLVAGIINTLTDFIVVLLPIKTVMSVSLPIKQRIPIVILFAFGFISCFAGIARTYYTYAISLTWDKIWASYPVWVTASLELYIGIICASIPATNPFFSTYLPKFFVGTNFVPSRYARSNPRPYHLGSSTGDNSFGFEEAVKLTKGSGKHVATKSTFSTGESTLLSNSEGPGRGILVTRTVEHVSHRPSQLL</sequence>
<evidence type="ECO:0000256" key="2">
    <source>
        <dbReference type="ARBA" id="ARBA00022692"/>
    </source>
</evidence>
<feature type="transmembrane region" description="Helical" evidence="6">
    <location>
        <begin position="202"/>
        <end position="223"/>
    </location>
</feature>
<keyword evidence="3 6" id="KW-1133">Transmembrane helix</keyword>
<feature type="transmembrane region" description="Helical" evidence="6">
    <location>
        <begin position="325"/>
        <end position="345"/>
    </location>
</feature>
<feature type="transmembrane region" description="Helical" evidence="6">
    <location>
        <begin position="357"/>
        <end position="379"/>
    </location>
</feature>
<dbReference type="OrthoDB" id="5329176at2759"/>
<protein>
    <recommendedName>
        <fullName evidence="7">Rhodopsin domain-containing protein</fullName>
    </recommendedName>
</protein>
<keyword evidence="2 6" id="KW-0812">Transmembrane</keyword>
<dbReference type="GO" id="GO:0016020">
    <property type="term" value="C:membrane"/>
    <property type="evidence" value="ECO:0007669"/>
    <property type="project" value="UniProtKB-SubCell"/>
</dbReference>
<organism evidence="8 9">
    <name type="scientific">Hymenoscyphus fraxineus</name>
    <dbReference type="NCBI Taxonomy" id="746836"/>
    <lineage>
        <taxon>Eukaryota</taxon>
        <taxon>Fungi</taxon>
        <taxon>Dikarya</taxon>
        <taxon>Ascomycota</taxon>
        <taxon>Pezizomycotina</taxon>
        <taxon>Leotiomycetes</taxon>
        <taxon>Helotiales</taxon>
        <taxon>Helotiaceae</taxon>
        <taxon>Hymenoscyphus</taxon>
    </lineage>
</organism>
<dbReference type="AlphaFoldDB" id="A0A9N9L997"/>
<reference evidence="8" key="1">
    <citation type="submission" date="2021-07" db="EMBL/GenBank/DDBJ databases">
        <authorList>
            <person name="Durling M."/>
        </authorList>
    </citation>
    <scope>NUCLEOTIDE SEQUENCE</scope>
</reference>
<proteinExistence type="inferred from homology"/>
<dbReference type="PANTHER" id="PTHR33048:SF129">
    <property type="entry name" value="INTEGRAL MEMBRANE PROTEIN-RELATED"/>
    <property type="match status" value="1"/>
</dbReference>
<dbReference type="InterPro" id="IPR052337">
    <property type="entry name" value="SAT4-like"/>
</dbReference>
<evidence type="ECO:0000313" key="8">
    <source>
        <dbReference type="EMBL" id="CAG8960856.1"/>
    </source>
</evidence>
<evidence type="ECO:0000259" key="7">
    <source>
        <dbReference type="Pfam" id="PF20684"/>
    </source>
</evidence>
<feature type="domain" description="Rhodopsin" evidence="7">
    <location>
        <begin position="146"/>
        <end position="387"/>
    </location>
</feature>
<gene>
    <name evidence="8" type="ORF">HYFRA_00002393</name>
</gene>
<evidence type="ECO:0000256" key="6">
    <source>
        <dbReference type="SAM" id="Phobius"/>
    </source>
</evidence>
<dbReference type="EMBL" id="CAJVRL010000103">
    <property type="protein sequence ID" value="CAG8960856.1"/>
    <property type="molecule type" value="Genomic_DNA"/>
</dbReference>
<evidence type="ECO:0000313" key="9">
    <source>
        <dbReference type="Proteomes" id="UP000696280"/>
    </source>
</evidence>
<comment type="subcellular location">
    <subcellularLocation>
        <location evidence="1">Membrane</location>
        <topology evidence="1">Multi-pass membrane protein</topology>
    </subcellularLocation>
</comment>
<feature type="transmembrane region" description="Helical" evidence="6">
    <location>
        <begin position="290"/>
        <end position="313"/>
    </location>
</feature>
<dbReference type="InterPro" id="IPR049326">
    <property type="entry name" value="Rhodopsin_dom_fungi"/>
</dbReference>
<keyword evidence="4 6" id="KW-0472">Membrane</keyword>
<evidence type="ECO:0000256" key="4">
    <source>
        <dbReference type="ARBA" id="ARBA00023136"/>
    </source>
</evidence>
<dbReference type="Proteomes" id="UP000696280">
    <property type="component" value="Unassembled WGS sequence"/>
</dbReference>
<keyword evidence="9" id="KW-1185">Reference proteome</keyword>
<evidence type="ECO:0000256" key="5">
    <source>
        <dbReference type="ARBA" id="ARBA00038359"/>
    </source>
</evidence>
<evidence type="ECO:0000256" key="1">
    <source>
        <dbReference type="ARBA" id="ARBA00004141"/>
    </source>
</evidence>
<accession>A0A9N9L997</accession>
<dbReference type="Pfam" id="PF20684">
    <property type="entry name" value="Fung_rhodopsin"/>
    <property type="match status" value="1"/>
</dbReference>
<comment type="caution">
    <text evidence="8">The sequence shown here is derived from an EMBL/GenBank/DDBJ whole genome shotgun (WGS) entry which is preliminary data.</text>
</comment>
<dbReference type="PANTHER" id="PTHR33048">
    <property type="entry name" value="PTH11-LIKE INTEGRAL MEMBRANE PROTEIN (AFU_ORTHOLOGUE AFUA_5G11245)"/>
    <property type="match status" value="1"/>
</dbReference>
<comment type="similarity">
    <text evidence="5">Belongs to the SAT4 family.</text>
</comment>
<feature type="transmembrane region" description="Helical" evidence="6">
    <location>
        <begin position="162"/>
        <end position="182"/>
    </location>
</feature>